<protein>
    <submittedName>
        <fullName evidence="1">Uncharacterized protein</fullName>
    </submittedName>
</protein>
<reference evidence="1" key="1">
    <citation type="submission" date="2023-03" db="EMBL/GenBank/DDBJ databases">
        <title>Massive genome expansion in bonnet fungi (Mycena s.s.) driven by repeated elements and novel gene families across ecological guilds.</title>
        <authorList>
            <consortium name="Lawrence Berkeley National Laboratory"/>
            <person name="Harder C.B."/>
            <person name="Miyauchi S."/>
            <person name="Viragh M."/>
            <person name="Kuo A."/>
            <person name="Thoen E."/>
            <person name="Andreopoulos B."/>
            <person name="Lu D."/>
            <person name="Skrede I."/>
            <person name="Drula E."/>
            <person name="Henrissat B."/>
            <person name="Morin E."/>
            <person name="Kohler A."/>
            <person name="Barry K."/>
            <person name="LaButti K."/>
            <person name="Morin E."/>
            <person name="Salamov A."/>
            <person name="Lipzen A."/>
            <person name="Mereny Z."/>
            <person name="Hegedus B."/>
            <person name="Baldrian P."/>
            <person name="Stursova M."/>
            <person name="Weitz H."/>
            <person name="Taylor A."/>
            <person name="Grigoriev I.V."/>
            <person name="Nagy L.G."/>
            <person name="Martin F."/>
            <person name="Kauserud H."/>
        </authorList>
    </citation>
    <scope>NUCLEOTIDE SEQUENCE</scope>
    <source>
        <strain evidence="1">CBHHK067</strain>
    </source>
</reference>
<evidence type="ECO:0000313" key="2">
    <source>
        <dbReference type="Proteomes" id="UP001221757"/>
    </source>
</evidence>
<dbReference type="EMBL" id="JARKIE010000122">
    <property type="protein sequence ID" value="KAJ7681112.1"/>
    <property type="molecule type" value="Genomic_DNA"/>
</dbReference>
<comment type="caution">
    <text evidence="1">The sequence shown here is derived from an EMBL/GenBank/DDBJ whole genome shotgun (WGS) entry which is preliminary data.</text>
</comment>
<proteinExistence type="predicted"/>
<gene>
    <name evidence="1" type="ORF">B0H17DRAFT_1206055</name>
</gene>
<dbReference type="Proteomes" id="UP001221757">
    <property type="component" value="Unassembled WGS sequence"/>
</dbReference>
<keyword evidence="2" id="KW-1185">Reference proteome</keyword>
<organism evidence="1 2">
    <name type="scientific">Mycena rosella</name>
    <name type="common">Pink bonnet</name>
    <name type="synonym">Agaricus rosellus</name>
    <dbReference type="NCBI Taxonomy" id="1033263"/>
    <lineage>
        <taxon>Eukaryota</taxon>
        <taxon>Fungi</taxon>
        <taxon>Dikarya</taxon>
        <taxon>Basidiomycota</taxon>
        <taxon>Agaricomycotina</taxon>
        <taxon>Agaricomycetes</taxon>
        <taxon>Agaricomycetidae</taxon>
        <taxon>Agaricales</taxon>
        <taxon>Marasmiineae</taxon>
        <taxon>Mycenaceae</taxon>
        <taxon>Mycena</taxon>
    </lineage>
</organism>
<accession>A0AAD7GE74</accession>
<sequence>MVLQPKSATKKKHQLYTVNIILTLLSHLDVDNPLDASAGSCLTTGYYSCAWMGKLTVKTLTSFDPDLHVKPSDVRRETDPKGLAMPVLALPSTKSSWSSEDIF</sequence>
<dbReference type="AlphaFoldDB" id="A0AAD7GE74"/>
<evidence type="ECO:0000313" key="1">
    <source>
        <dbReference type="EMBL" id="KAJ7681112.1"/>
    </source>
</evidence>
<name>A0AAD7GE74_MYCRO</name>